<keyword evidence="6" id="KW-1185">Reference proteome</keyword>
<dbReference type="PANTHER" id="PTHR48081">
    <property type="entry name" value="AB HYDROLASE SUPERFAMILY PROTEIN C4A8.06C"/>
    <property type="match status" value="1"/>
</dbReference>
<evidence type="ECO:0000256" key="1">
    <source>
        <dbReference type="ARBA" id="ARBA00022801"/>
    </source>
</evidence>
<evidence type="ECO:0000259" key="4">
    <source>
        <dbReference type="Pfam" id="PF20434"/>
    </source>
</evidence>
<gene>
    <name evidence="5" type="ORF">EV643_104190</name>
</gene>
<dbReference type="RefSeq" id="WP_133799889.1">
    <property type="nucleotide sequence ID" value="NZ_SNWQ01000004.1"/>
</dbReference>
<dbReference type="AlphaFoldDB" id="A0A4R6KIY4"/>
<feature type="compositionally biased region" description="Low complexity" evidence="2">
    <location>
        <begin position="28"/>
        <end position="43"/>
    </location>
</feature>
<dbReference type="Gene3D" id="3.40.50.1820">
    <property type="entry name" value="alpha/beta hydrolase"/>
    <property type="match status" value="1"/>
</dbReference>
<keyword evidence="3" id="KW-0732">Signal</keyword>
<comment type="caution">
    <text evidence="5">The sequence shown here is derived from an EMBL/GenBank/DDBJ whole genome shotgun (WGS) entry which is preliminary data.</text>
</comment>
<dbReference type="InterPro" id="IPR029058">
    <property type="entry name" value="AB_hydrolase_fold"/>
</dbReference>
<feature type="chain" id="PRO_5038852221" evidence="3">
    <location>
        <begin position="24"/>
        <end position="306"/>
    </location>
</feature>
<evidence type="ECO:0000313" key="5">
    <source>
        <dbReference type="EMBL" id="TDO50697.1"/>
    </source>
</evidence>
<organism evidence="5 6">
    <name type="scientific">Kribbella caucasensis</name>
    <dbReference type="NCBI Taxonomy" id="2512215"/>
    <lineage>
        <taxon>Bacteria</taxon>
        <taxon>Bacillati</taxon>
        <taxon>Actinomycetota</taxon>
        <taxon>Actinomycetes</taxon>
        <taxon>Propionibacteriales</taxon>
        <taxon>Kribbellaceae</taxon>
        <taxon>Kribbella</taxon>
    </lineage>
</organism>
<name>A0A4R6KIY4_9ACTN</name>
<sequence length="306" mass="32382">MESRRRFLARTVPVTLGTAGLLAGCAAGTSSRPAGSSTTTPSGSPAPPKPADARFRYGKHPNQWADLYLPSTGAKFPVVVTIHGGGWTVGVDARETVPFAGDLTRDGIAVWNIEYRLLDGGGGWPATFHDVAAAIDLLPKASKGRLDLRTVISFGASAGGHLAAWAASRHRIPAQHRALLGGAPKQRLRGAVAYAAPLDLAYDSDNFGNSVHLMDGTPARHPDRYAAGSPYALLPIGIPVVCLHGDADQVIPYEQSKRYVAKAKQLGSPAKLITLPGVDHNNTQPLRIGEPLWNQTKAELHTLLGH</sequence>
<dbReference type="InterPro" id="IPR049492">
    <property type="entry name" value="BD-FAE-like_dom"/>
</dbReference>
<accession>A0A4R6KIY4</accession>
<protein>
    <submittedName>
        <fullName evidence="5">Acetyl esterase/lipase</fullName>
    </submittedName>
</protein>
<dbReference type="GO" id="GO:0016787">
    <property type="term" value="F:hydrolase activity"/>
    <property type="evidence" value="ECO:0007669"/>
    <property type="project" value="UniProtKB-KW"/>
</dbReference>
<dbReference type="Proteomes" id="UP000295388">
    <property type="component" value="Unassembled WGS sequence"/>
</dbReference>
<evidence type="ECO:0000256" key="3">
    <source>
        <dbReference type="SAM" id="SignalP"/>
    </source>
</evidence>
<dbReference type="Pfam" id="PF20434">
    <property type="entry name" value="BD-FAE"/>
    <property type="match status" value="1"/>
</dbReference>
<dbReference type="InterPro" id="IPR050300">
    <property type="entry name" value="GDXG_lipolytic_enzyme"/>
</dbReference>
<proteinExistence type="predicted"/>
<evidence type="ECO:0000313" key="6">
    <source>
        <dbReference type="Proteomes" id="UP000295388"/>
    </source>
</evidence>
<feature type="domain" description="BD-FAE-like" evidence="4">
    <location>
        <begin position="66"/>
        <end position="259"/>
    </location>
</feature>
<feature type="signal peptide" evidence="3">
    <location>
        <begin position="1"/>
        <end position="23"/>
    </location>
</feature>
<dbReference type="PANTHER" id="PTHR48081:SF13">
    <property type="entry name" value="ALPHA_BETA HYDROLASE"/>
    <property type="match status" value="1"/>
</dbReference>
<keyword evidence="1" id="KW-0378">Hydrolase</keyword>
<dbReference type="SUPFAM" id="SSF53474">
    <property type="entry name" value="alpha/beta-Hydrolases"/>
    <property type="match status" value="1"/>
</dbReference>
<feature type="region of interest" description="Disordered" evidence="2">
    <location>
        <begin position="28"/>
        <end position="51"/>
    </location>
</feature>
<dbReference type="PROSITE" id="PS51257">
    <property type="entry name" value="PROKAR_LIPOPROTEIN"/>
    <property type="match status" value="1"/>
</dbReference>
<dbReference type="EMBL" id="SNWQ01000004">
    <property type="protein sequence ID" value="TDO50697.1"/>
    <property type="molecule type" value="Genomic_DNA"/>
</dbReference>
<reference evidence="5 6" key="1">
    <citation type="submission" date="2019-03" db="EMBL/GenBank/DDBJ databases">
        <title>Genomic Encyclopedia of Type Strains, Phase III (KMG-III): the genomes of soil and plant-associated and newly described type strains.</title>
        <authorList>
            <person name="Whitman W."/>
        </authorList>
    </citation>
    <scope>NUCLEOTIDE SEQUENCE [LARGE SCALE GENOMIC DNA]</scope>
    <source>
        <strain evidence="5 6">VKM Ac-2527</strain>
    </source>
</reference>
<dbReference type="OrthoDB" id="255603at2"/>
<evidence type="ECO:0000256" key="2">
    <source>
        <dbReference type="SAM" id="MobiDB-lite"/>
    </source>
</evidence>